<dbReference type="PATRIC" id="fig|89059.3.peg.1940"/>
<comment type="caution">
    <text evidence="1">The sequence shown here is derived from an EMBL/GenBank/DDBJ whole genome shotgun (WGS) entry which is preliminary data.</text>
</comment>
<reference evidence="1 2" key="1">
    <citation type="journal article" date="2015" name="Genome Announc.">
        <title>Expanding the biotechnology potential of lactobacilli through comparative genomics of 213 strains and associated genera.</title>
        <authorList>
            <person name="Sun Z."/>
            <person name="Harris H.M."/>
            <person name="McCann A."/>
            <person name="Guo C."/>
            <person name="Argimon S."/>
            <person name="Zhang W."/>
            <person name="Yang X."/>
            <person name="Jeffery I.B."/>
            <person name="Cooney J.C."/>
            <person name="Kagawa T.F."/>
            <person name="Liu W."/>
            <person name="Song Y."/>
            <person name="Salvetti E."/>
            <person name="Wrobel A."/>
            <person name="Rasinkangas P."/>
            <person name="Parkhill J."/>
            <person name="Rea M.C."/>
            <person name="O'Sullivan O."/>
            <person name="Ritari J."/>
            <person name="Douillard F.P."/>
            <person name="Paul Ross R."/>
            <person name="Yang R."/>
            <person name="Briner A.E."/>
            <person name="Felis G.E."/>
            <person name="de Vos W.M."/>
            <person name="Barrangou R."/>
            <person name="Klaenhammer T.R."/>
            <person name="Caufield P.W."/>
            <person name="Cui Y."/>
            <person name="Zhang H."/>
            <person name="O'Toole P.W."/>
        </authorList>
    </citation>
    <scope>NUCLEOTIDE SEQUENCE [LARGE SCALE GENOMIC DNA]</scope>
    <source>
        <strain evidence="1 2">DSM 15353</strain>
    </source>
</reference>
<accession>A0A0R2JWZ5</accession>
<organism evidence="1 2">
    <name type="scientific">Ligilactobacillus acidipiscis</name>
    <dbReference type="NCBI Taxonomy" id="89059"/>
    <lineage>
        <taxon>Bacteria</taxon>
        <taxon>Bacillati</taxon>
        <taxon>Bacillota</taxon>
        <taxon>Bacilli</taxon>
        <taxon>Lactobacillales</taxon>
        <taxon>Lactobacillaceae</taxon>
        <taxon>Ligilactobacillus</taxon>
    </lineage>
</organism>
<protein>
    <submittedName>
        <fullName evidence="1">Uncharacterized protein</fullName>
    </submittedName>
</protein>
<name>A0A0R2JWZ5_9LACO</name>
<dbReference type="AlphaFoldDB" id="A0A0R2JWZ5"/>
<evidence type="ECO:0000313" key="2">
    <source>
        <dbReference type="Proteomes" id="UP000051491"/>
    </source>
</evidence>
<evidence type="ECO:0000313" key="1">
    <source>
        <dbReference type="EMBL" id="KRN81646.1"/>
    </source>
</evidence>
<dbReference type="Proteomes" id="UP000051491">
    <property type="component" value="Unassembled WGS sequence"/>
</dbReference>
<sequence length="155" mass="18067">MKNKTYFFTGSFKSKGQANLKSITWHKESGSYNFIFISDKEAFGGKYVDGQLNYGRFYQVTKAKSGFFNFKEKKFITAKNNYDELSPNKKEKYSLINSDQIPDAAGNTQYYQTSDPNQLRSPIKYRFYKVDGDLIREINPKKNVHVYTKNVLKDN</sequence>
<dbReference type="RefSeq" id="WP_010498638.1">
    <property type="nucleotide sequence ID" value="NZ_JQBK01000063.1"/>
</dbReference>
<gene>
    <name evidence="1" type="ORF">IV43_GL001823</name>
</gene>
<proteinExistence type="predicted"/>
<dbReference type="EMBL" id="JQBK01000063">
    <property type="protein sequence ID" value="KRN81646.1"/>
    <property type="molecule type" value="Genomic_DNA"/>
</dbReference>